<proteinExistence type="predicted"/>
<evidence type="ECO:0000313" key="2">
    <source>
        <dbReference type="EMBL" id="CAA6818396.1"/>
    </source>
</evidence>
<dbReference type="InterPro" id="IPR002575">
    <property type="entry name" value="Aminoglycoside_PTrfase"/>
</dbReference>
<sequence>MLDWLAARGVDRANLKRMSGYSNQVFLVEHENAALSVLRAPDRGVPSGLCPLAHDTARVFKIHQDVAELGLAPKVIEADLQTGIMWLEYAGEPHPLAKDNFVQWRGMISRLQQSGLDWREAGAQEHDGAGLKYLRQLSDSAPTSNGQVYADELLSLGLSRGYADYPLVPVHGDLNPGNCLYYNACDRWFAIDWDFAGMRVAEWEYAALIVEHGWNIEWAEAFANKINRADLSWFCAMFALWSWEWHVQRESAAEVIAQKWRIVEYWFECVNLGCINVIKPQERLY</sequence>
<protein>
    <submittedName>
        <fullName evidence="2">Thiamine kinase</fullName>
    </submittedName>
</protein>
<gene>
    <name evidence="2" type="ORF">HELGO_WM38037</name>
</gene>
<evidence type="ECO:0000259" key="1">
    <source>
        <dbReference type="Pfam" id="PF01636"/>
    </source>
</evidence>
<dbReference type="InterPro" id="IPR011009">
    <property type="entry name" value="Kinase-like_dom_sf"/>
</dbReference>
<accession>A0A6S6TTI5</accession>
<dbReference type="AlphaFoldDB" id="A0A6S6TTI5"/>
<keyword evidence="2" id="KW-0418">Kinase</keyword>
<feature type="domain" description="Aminoglycoside phosphotransferase" evidence="1">
    <location>
        <begin position="19"/>
        <end position="231"/>
    </location>
</feature>
<dbReference type="EMBL" id="CACVAT010000303">
    <property type="protein sequence ID" value="CAA6818396.1"/>
    <property type="molecule type" value="Genomic_DNA"/>
</dbReference>
<organism evidence="2">
    <name type="scientific">uncultured Thiotrichaceae bacterium</name>
    <dbReference type="NCBI Taxonomy" id="298394"/>
    <lineage>
        <taxon>Bacteria</taxon>
        <taxon>Pseudomonadati</taxon>
        <taxon>Pseudomonadota</taxon>
        <taxon>Gammaproteobacteria</taxon>
        <taxon>Thiotrichales</taxon>
        <taxon>Thiotrichaceae</taxon>
        <taxon>environmental samples</taxon>
    </lineage>
</organism>
<dbReference type="Gene3D" id="3.90.1200.10">
    <property type="match status" value="1"/>
</dbReference>
<dbReference type="Pfam" id="PF01636">
    <property type="entry name" value="APH"/>
    <property type="match status" value="1"/>
</dbReference>
<keyword evidence="2" id="KW-0808">Transferase</keyword>
<dbReference type="GO" id="GO:0016301">
    <property type="term" value="F:kinase activity"/>
    <property type="evidence" value="ECO:0007669"/>
    <property type="project" value="UniProtKB-KW"/>
</dbReference>
<reference evidence="2" key="1">
    <citation type="submission" date="2020-01" db="EMBL/GenBank/DDBJ databases">
        <authorList>
            <person name="Meier V. D."/>
            <person name="Meier V D."/>
        </authorList>
    </citation>
    <scope>NUCLEOTIDE SEQUENCE</scope>
    <source>
        <strain evidence="2">HLG_WM_MAG_09</strain>
    </source>
</reference>
<dbReference type="SUPFAM" id="SSF56112">
    <property type="entry name" value="Protein kinase-like (PK-like)"/>
    <property type="match status" value="1"/>
</dbReference>
<name>A0A6S6TTI5_9GAMM</name>